<keyword evidence="3" id="KW-1185">Reference proteome</keyword>
<dbReference type="Proteomes" id="UP000198981">
    <property type="component" value="Unassembled WGS sequence"/>
</dbReference>
<dbReference type="RefSeq" id="WP_092802083.1">
    <property type="nucleotide sequence ID" value="NZ_FMUH01000002.1"/>
</dbReference>
<accession>A0A1G4XYP3</accession>
<sequence length="127" mass="12442">MAETNSGNSVSIDPAQAGAGILAWEAAEGALNQSVTNRLATIQSLQGGQPWGSDEAGQNFASGDAGYVHNAGAVGDGVRAVAQQLHERGQGARTAIGNSLASDADQAAEVLPVDAQVSGAGTPGSGS</sequence>
<proteinExistence type="predicted"/>
<dbReference type="AlphaFoldDB" id="A0A1G4XYP3"/>
<dbReference type="EMBL" id="FMUH01000002">
    <property type="protein sequence ID" value="SCX45758.1"/>
    <property type="molecule type" value="Genomic_DNA"/>
</dbReference>
<dbReference type="STRING" id="1960309.SAMN03159343_1662"/>
<feature type="region of interest" description="Disordered" evidence="1">
    <location>
        <begin position="46"/>
        <end position="65"/>
    </location>
</feature>
<evidence type="ECO:0000256" key="1">
    <source>
        <dbReference type="SAM" id="MobiDB-lite"/>
    </source>
</evidence>
<gene>
    <name evidence="2" type="ORF">SAMN03159343_1662</name>
</gene>
<evidence type="ECO:0000313" key="3">
    <source>
        <dbReference type="Proteomes" id="UP000198981"/>
    </source>
</evidence>
<name>A0A1G4XYP3_9ACTN</name>
<evidence type="ECO:0000313" key="2">
    <source>
        <dbReference type="EMBL" id="SCX45758.1"/>
    </source>
</evidence>
<protein>
    <recommendedName>
        <fullName evidence="4">Excreted virulence factor EspC, type VII ESX diderm</fullName>
    </recommendedName>
</protein>
<organism evidence="2 3">
    <name type="scientific">Klenkia marina</name>
    <dbReference type="NCBI Taxonomy" id="1960309"/>
    <lineage>
        <taxon>Bacteria</taxon>
        <taxon>Bacillati</taxon>
        <taxon>Actinomycetota</taxon>
        <taxon>Actinomycetes</taxon>
        <taxon>Geodermatophilales</taxon>
        <taxon>Geodermatophilaceae</taxon>
        <taxon>Klenkia</taxon>
    </lineage>
</organism>
<evidence type="ECO:0008006" key="4">
    <source>
        <dbReference type="Google" id="ProtNLM"/>
    </source>
</evidence>
<dbReference type="OrthoDB" id="3534939at2"/>
<reference evidence="3" key="1">
    <citation type="submission" date="2016-10" db="EMBL/GenBank/DDBJ databases">
        <authorList>
            <person name="Varghese N."/>
            <person name="Submissions S."/>
        </authorList>
    </citation>
    <scope>NUCLEOTIDE SEQUENCE [LARGE SCALE GENOMIC DNA]</scope>
    <source>
        <strain evidence="3">DSM 45722</strain>
    </source>
</reference>